<dbReference type="Gene3D" id="3.40.50.2000">
    <property type="entry name" value="Glycogen Phosphorylase B"/>
    <property type="match status" value="2"/>
</dbReference>
<protein>
    <recommendedName>
        <fullName evidence="1">Glycosyl transferase family 1 domain-containing protein</fullName>
    </recommendedName>
</protein>
<dbReference type="InterPro" id="IPR001296">
    <property type="entry name" value="Glyco_trans_1"/>
</dbReference>
<organism evidence="2">
    <name type="scientific">marine metagenome</name>
    <dbReference type="NCBI Taxonomy" id="408172"/>
    <lineage>
        <taxon>unclassified sequences</taxon>
        <taxon>metagenomes</taxon>
        <taxon>ecological metagenomes</taxon>
    </lineage>
</organism>
<dbReference type="PANTHER" id="PTHR12526">
    <property type="entry name" value="GLYCOSYLTRANSFERASE"/>
    <property type="match status" value="1"/>
</dbReference>
<gene>
    <name evidence="2" type="ORF">METZ01_LOCUS79931</name>
</gene>
<accession>A0A381UIB0</accession>
<evidence type="ECO:0000313" key="2">
    <source>
        <dbReference type="EMBL" id="SVA27077.1"/>
    </source>
</evidence>
<dbReference type="SUPFAM" id="SSF53756">
    <property type="entry name" value="UDP-Glycosyltransferase/glycogen phosphorylase"/>
    <property type="match status" value="1"/>
</dbReference>
<evidence type="ECO:0000259" key="1">
    <source>
        <dbReference type="Pfam" id="PF00534"/>
    </source>
</evidence>
<dbReference type="AlphaFoldDB" id="A0A381UIB0"/>
<dbReference type="EMBL" id="UINC01006363">
    <property type="protein sequence ID" value="SVA27077.1"/>
    <property type="molecule type" value="Genomic_DNA"/>
</dbReference>
<proteinExistence type="predicted"/>
<name>A0A381UIB0_9ZZZZ</name>
<dbReference type="Pfam" id="PF00534">
    <property type="entry name" value="Glycos_transf_1"/>
    <property type="match status" value="1"/>
</dbReference>
<sequence length="374" mass="42320">MKIVLVGPFPPFRGGISDLNVALAHHLSKRHEIHAINFTTQYPKVLFPGKTQFKKGDHALEVDSIRCLSSINPFSWRKTANKIIDLEPDLVLFSFWLAFFAPAFSGVAKKIKKYLDATIMVICHNIIPHEEHLLDTRLTKRFFGFIDSFVVLSKKVENELLSFVPEAKYKYSPHPIYNIFNNTLSKEQAKAELNIATKKVLLFFGLIRKYKGLDILINAMEKINTELEDYTLLIVGECYENKDKYTDLIKKAGITDNVQCHYSFVPDNEVGKYFSASDVVVLPYKTASQSGIVQIAYHFDTPVIVSNVGGLPEIVDEGKTGYCVEPSSNAFAKAIKAFYEKDNISELNSNISDYKSQFSWNAMVNAIEELVNVH</sequence>
<reference evidence="2" key="1">
    <citation type="submission" date="2018-05" db="EMBL/GenBank/DDBJ databases">
        <authorList>
            <person name="Lanie J.A."/>
            <person name="Ng W.-L."/>
            <person name="Kazmierczak K.M."/>
            <person name="Andrzejewski T.M."/>
            <person name="Davidsen T.M."/>
            <person name="Wayne K.J."/>
            <person name="Tettelin H."/>
            <person name="Glass J.I."/>
            <person name="Rusch D."/>
            <person name="Podicherti R."/>
            <person name="Tsui H.-C.T."/>
            <person name="Winkler M.E."/>
        </authorList>
    </citation>
    <scope>NUCLEOTIDE SEQUENCE</scope>
</reference>
<dbReference type="GO" id="GO:0016757">
    <property type="term" value="F:glycosyltransferase activity"/>
    <property type="evidence" value="ECO:0007669"/>
    <property type="project" value="InterPro"/>
</dbReference>
<feature type="domain" description="Glycosyl transferase family 1" evidence="1">
    <location>
        <begin position="186"/>
        <end position="354"/>
    </location>
</feature>